<proteinExistence type="predicted"/>
<sequence length="635" mass="74268">MADPRAPIDDDPLAFNIKMLSPERIAEELRETWKLRDRGVKWIMQIHHICVICLYLIFLLCVFLNFYVLLSRYDTLFHLRVYHSVVGVLMICCAFVQIEFMWRTRHLPKLEEPHEIPLPALIGLECVFPKRFRIHFTYHDVDSIYSENELWLETMYDLVMSGFSCLSLVYILHRRYYGAINSSLDKVGRLFINITFIVVWIKVVLYKGYLSHSELCQRKELEGYWCPATKKTYYINKGVLNTSIISCASEFFPVLLVTHWLTCGGAEEKAESIKKRQQRKQGLRALMKEFIKDATRVFVAEHKIDVPPLNPSRYYQLFMWLVVPVTCGVSLARWLCLFYYSIDFDELAQEEWLDSDIMGLIMYSLQLVFYAVFLNFARSLTNERLDAHHKAHARGDIGILFGCCVVLLIKFILQTIELIYQRVDGFFDLDVVIIRISTLFLTHLTQWMGYFALRRILAMSTRDIIDCKFFLPLACYGGFFFSWVHFGDTFLETTDIKYQLTDETFRFSAVTLICMIFTQTIFPAEYLFAFTASGCYLEVLHRYLEMGTFQIGNPRLHVKRHDSFLEAEHARIHEEHEAKKRFAAGENIATIMESAWIINRKRARSDTTTSADTSPPAVDYLNVPDRNNMKTLKDL</sequence>
<organism evidence="1 2">
    <name type="scientific">Pristionchus pacificus</name>
    <name type="common">Parasitic nematode worm</name>
    <dbReference type="NCBI Taxonomy" id="54126"/>
    <lineage>
        <taxon>Eukaryota</taxon>
        <taxon>Metazoa</taxon>
        <taxon>Ecdysozoa</taxon>
        <taxon>Nematoda</taxon>
        <taxon>Chromadorea</taxon>
        <taxon>Rhabditida</taxon>
        <taxon>Rhabditina</taxon>
        <taxon>Diplogasteromorpha</taxon>
        <taxon>Diplogasteroidea</taxon>
        <taxon>Neodiplogasteridae</taxon>
        <taxon>Pristionchus</taxon>
    </lineage>
</organism>
<accession>A0A2A6BWW0</accession>
<gene>
    <name evidence="1" type="primary">WBGene00281012</name>
</gene>
<dbReference type="Proteomes" id="UP000005239">
    <property type="component" value="Unassembled WGS sequence"/>
</dbReference>
<dbReference type="EnsemblMetazoa" id="PPA42643.1">
    <property type="protein sequence ID" value="PPA42643.1"/>
    <property type="gene ID" value="WBGene00281012"/>
</dbReference>
<accession>A0A8R1YX65</accession>
<dbReference type="AlphaFoldDB" id="A0A2A6BWW0"/>
<reference evidence="1" key="2">
    <citation type="submission" date="2022-06" db="UniProtKB">
        <authorList>
            <consortium name="EnsemblMetazoa"/>
        </authorList>
    </citation>
    <scope>IDENTIFICATION</scope>
    <source>
        <strain evidence="1">PS312</strain>
    </source>
</reference>
<reference evidence="2" key="1">
    <citation type="journal article" date="2008" name="Nat. Genet.">
        <title>The Pristionchus pacificus genome provides a unique perspective on nematode lifestyle and parasitism.</title>
        <authorList>
            <person name="Dieterich C."/>
            <person name="Clifton S.W."/>
            <person name="Schuster L.N."/>
            <person name="Chinwalla A."/>
            <person name="Delehaunty K."/>
            <person name="Dinkelacker I."/>
            <person name="Fulton L."/>
            <person name="Fulton R."/>
            <person name="Godfrey J."/>
            <person name="Minx P."/>
            <person name="Mitreva M."/>
            <person name="Roeseler W."/>
            <person name="Tian H."/>
            <person name="Witte H."/>
            <person name="Yang S.P."/>
            <person name="Wilson R.K."/>
            <person name="Sommer R.J."/>
        </authorList>
    </citation>
    <scope>NUCLEOTIDE SEQUENCE [LARGE SCALE GENOMIC DNA]</scope>
    <source>
        <strain evidence="2">PS312</strain>
    </source>
</reference>
<evidence type="ECO:0000313" key="2">
    <source>
        <dbReference type="Proteomes" id="UP000005239"/>
    </source>
</evidence>
<evidence type="ECO:0000313" key="1">
    <source>
        <dbReference type="EnsemblMetazoa" id="PPA42643.1"/>
    </source>
</evidence>
<protein>
    <submittedName>
        <fullName evidence="1">Uncharacterized protein</fullName>
    </submittedName>
</protein>
<name>A0A2A6BWW0_PRIPA</name>
<keyword evidence="2" id="KW-1185">Reference proteome</keyword>
<dbReference type="OrthoDB" id="430340at2759"/>